<reference evidence="3" key="2">
    <citation type="journal article" date="2021" name="PeerJ">
        <title>Extensive microbial diversity within the chicken gut microbiome revealed by metagenomics and culture.</title>
        <authorList>
            <person name="Gilroy R."/>
            <person name="Ravi A."/>
            <person name="Getino M."/>
            <person name="Pursley I."/>
            <person name="Horton D.L."/>
            <person name="Alikhan N.F."/>
            <person name="Baker D."/>
            <person name="Gharbi K."/>
            <person name="Hall N."/>
            <person name="Watson M."/>
            <person name="Adriaenssens E.M."/>
            <person name="Foster-Nyarko E."/>
            <person name="Jarju S."/>
            <person name="Secka A."/>
            <person name="Antonio M."/>
            <person name="Oren A."/>
            <person name="Chaudhuri R.R."/>
            <person name="La Ragione R."/>
            <person name="Hildebrand F."/>
            <person name="Pallen M.J."/>
        </authorList>
    </citation>
    <scope>NUCLEOTIDE SEQUENCE</scope>
    <source>
        <strain evidence="3">2478</strain>
    </source>
</reference>
<dbReference type="SUPFAM" id="SSF82679">
    <property type="entry name" value="N-utilization substance G protein NusG, N-terminal domain"/>
    <property type="match status" value="1"/>
</dbReference>
<organism evidence="3 4">
    <name type="scientific">Candidatus Cryptobacteroides excrementipullorum</name>
    <dbReference type="NCBI Taxonomy" id="2840761"/>
    <lineage>
        <taxon>Bacteria</taxon>
        <taxon>Pseudomonadati</taxon>
        <taxon>Bacteroidota</taxon>
        <taxon>Bacteroidia</taxon>
        <taxon>Bacteroidales</taxon>
        <taxon>Candidatus Cryptobacteroides</taxon>
    </lineage>
</organism>
<evidence type="ECO:0000259" key="2">
    <source>
        <dbReference type="Pfam" id="PF02357"/>
    </source>
</evidence>
<reference evidence="3" key="1">
    <citation type="submission" date="2020-10" db="EMBL/GenBank/DDBJ databases">
        <authorList>
            <person name="Gilroy R."/>
        </authorList>
    </citation>
    <scope>NUCLEOTIDE SEQUENCE</scope>
    <source>
        <strain evidence="3">2478</strain>
    </source>
</reference>
<evidence type="ECO:0000313" key="3">
    <source>
        <dbReference type="EMBL" id="MBO8478010.1"/>
    </source>
</evidence>
<feature type="domain" description="NusG-like N-terminal" evidence="2">
    <location>
        <begin position="14"/>
        <end position="110"/>
    </location>
</feature>
<dbReference type="Proteomes" id="UP000823771">
    <property type="component" value="Unassembled WGS sequence"/>
</dbReference>
<dbReference type="NCBIfam" id="NF033644">
    <property type="entry name" value="antiterm_UpxY"/>
    <property type="match status" value="1"/>
</dbReference>
<accession>A0A9D9NLM5</accession>
<gene>
    <name evidence="3" type="ORF">IAB80_03880</name>
</gene>
<dbReference type="InterPro" id="IPR036735">
    <property type="entry name" value="NGN_dom_sf"/>
</dbReference>
<dbReference type="EMBL" id="JADILZ010000035">
    <property type="protein sequence ID" value="MBO8478010.1"/>
    <property type="molecule type" value="Genomic_DNA"/>
</dbReference>
<evidence type="ECO:0000313" key="4">
    <source>
        <dbReference type="Proteomes" id="UP000823771"/>
    </source>
</evidence>
<dbReference type="InterPro" id="IPR006645">
    <property type="entry name" value="NGN-like_dom"/>
</dbReference>
<dbReference type="AlphaFoldDB" id="A0A9D9NLM5"/>
<dbReference type="Gene3D" id="3.30.70.940">
    <property type="entry name" value="NusG, N-terminal domain"/>
    <property type="match status" value="1"/>
</dbReference>
<sequence>MMDIVKKDENRILWFAMRATYRRELVAKRLLDESRIENYIPMLQKIMTVAGKKKKVLVPAVHNLIFVHTSQETIQAFKKQVPYLQYMMDKSRGEKSSPIIIPDKEMENFMRVVQTCQNDLEYLPVGDKDFPEGARVRINGGQLDGVEGVLARTGKSRDKKLVVKLNGIILVATASISPDSVEILGKD</sequence>
<keyword evidence="1" id="KW-0804">Transcription</keyword>
<proteinExistence type="predicted"/>
<comment type="caution">
    <text evidence="3">The sequence shown here is derived from an EMBL/GenBank/DDBJ whole genome shotgun (WGS) entry which is preliminary data.</text>
</comment>
<name>A0A9D9NLM5_9BACT</name>
<dbReference type="CDD" id="cd09895">
    <property type="entry name" value="NGN_SP_UpxY"/>
    <property type="match status" value="1"/>
</dbReference>
<dbReference type="GO" id="GO:0006354">
    <property type="term" value="P:DNA-templated transcription elongation"/>
    <property type="evidence" value="ECO:0007669"/>
    <property type="project" value="InterPro"/>
</dbReference>
<dbReference type="Pfam" id="PF02357">
    <property type="entry name" value="NusG"/>
    <property type="match status" value="1"/>
</dbReference>
<evidence type="ECO:0000256" key="1">
    <source>
        <dbReference type="ARBA" id="ARBA00023163"/>
    </source>
</evidence>
<protein>
    <submittedName>
        <fullName evidence="3">UpxY family transcription antiterminator</fullName>
    </submittedName>
</protein>